<evidence type="ECO:0000256" key="1">
    <source>
        <dbReference type="ARBA" id="ARBA00004651"/>
    </source>
</evidence>
<reference evidence="7 8" key="1">
    <citation type="submission" date="2022-06" db="EMBL/GenBank/DDBJ databases">
        <title>Halogeometricum sp. a new haloarchaeum isolate from saline soil.</title>
        <authorList>
            <person name="Strakova D."/>
            <person name="Galisteo C."/>
            <person name="Sanchez-Porro C."/>
            <person name="Ventosa A."/>
        </authorList>
    </citation>
    <scope>NUCLEOTIDE SEQUENCE [LARGE SCALE GENOMIC DNA]</scope>
    <source>
        <strain evidence="7 8">S1BR25-6</strain>
    </source>
</reference>
<dbReference type="RefSeq" id="WP_310925692.1">
    <property type="nucleotide sequence ID" value="NZ_JAMQOP010000004.1"/>
</dbReference>
<feature type="transmembrane region" description="Helical" evidence="6">
    <location>
        <begin position="36"/>
        <end position="58"/>
    </location>
</feature>
<dbReference type="PANTHER" id="PTHR30250:SF11">
    <property type="entry name" value="O-ANTIGEN TRANSPORTER-RELATED"/>
    <property type="match status" value="1"/>
</dbReference>
<dbReference type="EMBL" id="JAMQOP010000004">
    <property type="protein sequence ID" value="MDS0300776.1"/>
    <property type="molecule type" value="Genomic_DNA"/>
</dbReference>
<feature type="transmembrane region" description="Helical" evidence="6">
    <location>
        <begin position="373"/>
        <end position="390"/>
    </location>
</feature>
<keyword evidence="2" id="KW-1003">Cell membrane</keyword>
<name>A0ABU2GIW1_9EURY</name>
<evidence type="ECO:0000256" key="3">
    <source>
        <dbReference type="ARBA" id="ARBA00022692"/>
    </source>
</evidence>
<feature type="transmembrane region" description="Helical" evidence="6">
    <location>
        <begin position="348"/>
        <end position="367"/>
    </location>
</feature>
<evidence type="ECO:0000256" key="2">
    <source>
        <dbReference type="ARBA" id="ARBA00022475"/>
    </source>
</evidence>
<evidence type="ECO:0000256" key="4">
    <source>
        <dbReference type="ARBA" id="ARBA00022989"/>
    </source>
</evidence>
<feature type="transmembrane region" description="Helical" evidence="6">
    <location>
        <begin position="9"/>
        <end position="30"/>
    </location>
</feature>
<keyword evidence="4 6" id="KW-1133">Transmembrane helix</keyword>
<comment type="subcellular location">
    <subcellularLocation>
        <location evidence="1">Cell membrane</location>
        <topology evidence="1">Multi-pass membrane protein</topology>
    </subcellularLocation>
</comment>
<proteinExistence type="predicted"/>
<evidence type="ECO:0000256" key="5">
    <source>
        <dbReference type="ARBA" id="ARBA00023136"/>
    </source>
</evidence>
<gene>
    <name evidence="7" type="ORF">NDI76_18670</name>
</gene>
<keyword evidence="3 6" id="KW-0812">Transmembrane</keyword>
<dbReference type="PANTHER" id="PTHR30250">
    <property type="entry name" value="PST FAMILY PREDICTED COLANIC ACID TRANSPORTER"/>
    <property type="match status" value="1"/>
</dbReference>
<evidence type="ECO:0000256" key="6">
    <source>
        <dbReference type="SAM" id="Phobius"/>
    </source>
</evidence>
<feature type="transmembrane region" description="Helical" evidence="6">
    <location>
        <begin position="410"/>
        <end position="431"/>
    </location>
</feature>
<feature type="transmembrane region" description="Helical" evidence="6">
    <location>
        <begin position="315"/>
        <end position="336"/>
    </location>
</feature>
<sequence length="472" mass="49735">MDVSRSSTVVFFASIGTTAAGFVGHVYFARVLGPELLGAFFLFQALLTVSIVGTDLGVGTGVEKQLSGASDREETFSTAVAFYAVTVGAVVCGILLFSATIDRYVGIEVAALLAVAVCAKQCKRLLNTTLKGELRVGEIAGPMLVDRVGWVAVGAALLALGFGVESLVYGTIFGSVVGLVWIAAKIDTSFTRPSLDRLRSLLGFAKYNFVPSLGLQVHNWMDVLIIGYFLSQSAVGAYETAWKVSTITTILATSVSTTVLPQTSAWDSGEELDRIERLLSSAITPSILLVVPAFFGVVALAPNILGLLFGPEFTVASLALVVLVAGKIPEAIQLLVGRCLLGMDKPNLVARATVWTIGLNLLLNVVLVVQFGLVGAAVATTASFTVGLLLRAKYLSSLMDLRIPYREVGWCVVASVGMYAAVVSATAVFPADTLPRLFGVVLLAAVVYGSILLLFGRLRTRAVGLARSFSPL</sequence>
<dbReference type="Pfam" id="PF13440">
    <property type="entry name" value="Polysacc_synt_3"/>
    <property type="match status" value="1"/>
</dbReference>
<evidence type="ECO:0000313" key="8">
    <source>
        <dbReference type="Proteomes" id="UP001257060"/>
    </source>
</evidence>
<accession>A0ABU2GIW1</accession>
<keyword evidence="5 6" id="KW-0472">Membrane</keyword>
<dbReference type="InterPro" id="IPR050833">
    <property type="entry name" value="Poly_Biosynth_Transport"/>
</dbReference>
<feature type="transmembrane region" description="Helical" evidence="6">
    <location>
        <begin position="437"/>
        <end position="455"/>
    </location>
</feature>
<feature type="transmembrane region" description="Helical" evidence="6">
    <location>
        <begin position="287"/>
        <end position="309"/>
    </location>
</feature>
<keyword evidence="8" id="KW-1185">Reference proteome</keyword>
<evidence type="ECO:0000313" key="7">
    <source>
        <dbReference type="EMBL" id="MDS0300776.1"/>
    </source>
</evidence>
<comment type="caution">
    <text evidence="7">The sequence shown here is derived from an EMBL/GenBank/DDBJ whole genome shotgun (WGS) entry which is preliminary data.</text>
</comment>
<organism evidence="7 8">
    <name type="scientific">Halogeometricum salsisoli</name>
    <dbReference type="NCBI Taxonomy" id="2950536"/>
    <lineage>
        <taxon>Archaea</taxon>
        <taxon>Methanobacteriati</taxon>
        <taxon>Methanobacteriota</taxon>
        <taxon>Stenosarchaea group</taxon>
        <taxon>Halobacteria</taxon>
        <taxon>Halobacteriales</taxon>
        <taxon>Haloferacaceae</taxon>
        <taxon>Halogeometricum</taxon>
    </lineage>
</organism>
<feature type="transmembrane region" description="Helical" evidence="6">
    <location>
        <begin position="143"/>
        <end position="161"/>
    </location>
</feature>
<protein>
    <submittedName>
        <fullName evidence="7">Oligosaccharide flippase family protein</fullName>
    </submittedName>
</protein>
<dbReference type="Proteomes" id="UP001257060">
    <property type="component" value="Unassembled WGS sequence"/>
</dbReference>
<feature type="transmembrane region" description="Helical" evidence="6">
    <location>
        <begin position="79"/>
        <end position="98"/>
    </location>
</feature>